<sequence>MMASDSFEDSETSPDNNNNNKEGCSEDEEEEVNKSNSKAANGESSSNSSVEENGKNYASGSVRRYNRSKTPRLRWTPDLHLCFVHAVERLGGQDRATPKLVLQLMNIKGLSIAHVKSHLQMYRSKKIDDPNQAMTEQGLLFEGGDHPTYKLSHLPILRSLDNQRPSSSFRYGDVSWRGNDQKVYGSHRGGSALALDIATKGLYTSVTERLFGSYNNNSLGISSPMAESCVRGKAASGRRTHQLLEELQSLPGSWQTQTRPSRIGPITFTAQFQERVTDQTRCLSSINNSKQNSWKMTQESQDRQKRKTADSNHDLDLKLSLKMTPPNINDDDEFERDSLEGFASSLSLSLSSPSSSSKLSSLKEGNADGRKHARTMASTLDLTL</sequence>
<feature type="compositionally biased region" description="Basic and acidic residues" evidence="5">
    <location>
        <begin position="300"/>
        <end position="319"/>
    </location>
</feature>
<keyword evidence="3" id="KW-0804">Transcription</keyword>
<dbReference type="PANTHER" id="PTHR31314:SF164">
    <property type="entry name" value="HTH MYB-TYPE DOMAIN-CONTAINING PROTEIN"/>
    <property type="match status" value="1"/>
</dbReference>
<evidence type="ECO:0000313" key="7">
    <source>
        <dbReference type="Proteomes" id="UP000504621"/>
    </source>
</evidence>
<feature type="domain" description="HTH myb-type" evidence="6">
    <location>
        <begin position="67"/>
        <end position="127"/>
    </location>
</feature>
<dbReference type="PANTHER" id="PTHR31314">
    <property type="entry name" value="MYB FAMILY TRANSCRIPTION FACTOR PHL7-LIKE"/>
    <property type="match status" value="1"/>
</dbReference>
<dbReference type="InterPro" id="IPR046955">
    <property type="entry name" value="PHR1-like"/>
</dbReference>
<keyword evidence="7" id="KW-1185">Reference proteome</keyword>
<dbReference type="Pfam" id="PF00249">
    <property type="entry name" value="Myb_DNA-binding"/>
    <property type="match status" value="1"/>
</dbReference>
<dbReference type="PROSITE" id="PS51294">
    <property type="entry name" value="HTH_MYB"/>
    <property type="match status" value="1"/>
</dbReference>
<dbReference type="Gene3D" id="1.10.10.60">
    <property type="entry name" value="Homeodomain-like"/>
    <property type="match status" value="1"/>
</dbReference>
<dbReference type="InterPro" id="IPR006447">
    <property type="entry name" value="Myb_dom_plants"/>
</dbReference>
<dbReference type="SUPFAM" id="SSF46689">
    <property type="entry name" value="Homeodomain-like"/>
    <property type="match status" value="1"/>
</dbReference>
<dbReference type="InterPro" id="IPR017930">
    <property type="entry name" value="Myb_dom"/>
</dbReference>
<keyword evidence="2" id="KW-0805">Transcription regulation</keyword>
<feature type="region of interest" description="Disordered" evidence="5">
    <location>
        <begin position="1"/>
        <end position="63"/>
    </location>
</feature>
<dbReference type="Proteomes" id="UP000504621">
    <property type="component" value="Unplaced"/>
</dbReference>
<evidence type="ECO:0000259" key="6">
    <source>
        <dbReference type="PROSITE" id="PS51294"/>
    </source>
</evidence>
<feature type="compositionally biased region" description="Polar residues" evidence="5">
    <location>
        <begin position="13"/>
        <end position="22"/>
    </location>
</feature>
<name>A0A6J1BCP1_9ROSI</name>
<organism evidence="7 8">
    <name type="scientific">Herrania umbratica</name>
    <dbReference type="NCBI Taxonomy" id="108875"/>
    <lineage>
        <taxon>Eukaryota</taxon>
        <taxon>Viridiplantae</taxon>
        <taxon>Streptophyta</taxon>
        <taxon>Embryophyta</taxon>
        <taxon>Tracheophyta</taxon>
        <taxon>Spermatophyta</taxon>
        <taxon>Magnoliopsida</taxon>
        <taxon>eudicotyledons</taxon>
        <taxon>Gunneridae</taxon>
        <taxon>Pentapetalae</taxon>
        <taxon>rosids</taxon>
        <taxon>malvids</taxon>
        <taxon>Malvales</taxon>
        <taxon>Malvaceae</taxon>
        <taxon>Byttnerioideae</taxon>
        <taxon>Herrania</taxon>
    </lineage>
</organism>
<dbReference type="FunFam" id="1.10.10.60:FF:000002">
    <property type="entry name" value="Myb family transcription factor"/>
    <property type="match status" value="1"/>
</dbReference>
<feature type="compositionally biased region" description="Low complexity" evidence="5">
    <location>
        <begin position="34"/>
        <end position="51"/>
    </location>
</feature>
<dbReference type="OrthoDB" id="551907at2759"/>
<dbReference type="GO" id="GO:0003700">
    <property type="term" value="F:DNA-binding transcription factor activity"/>
    <property type="evidence" value="ECO:0007669"/>
    <property type="project" value="InterPro"/>
</dbReference>
<feature type="compositionally biased region" description="Acidic residues" evidence="5">
    <location>
        <begin position="1"/>
        <end position="12"/>
    </location>
</feature>
<keyword evidence="4" id="KW-0539">Nucleus</keyword>
<dbReference type="InterPro" id="IPR009057">
    <property type="entry name" value="Homeodomain-like_sf"/>
</dbReference>
<dbReference type="NCBIfam" id="TIGR01557">
    <property type="entry name" value="myb_SHAQKYF"/>
    <property type="match status" value="1"/>
</dbReference>
<evidence type="ECO:0000256" key="5">
    <source>
        <dbReference type="SAM" id="MobiDB-lite"/>
    </source>
</evidence>
<feature type="region of interest" description="Disordered" evidence="5">
    <location>
        <begin position="347"/>
        <end position="384"/>
    </location>
</feature>
<evidence type="ECO:0000256" key="2">
    <source>
        <dbReference type="ARBA" id="ARBA00023015"/>
    </source>
</evidence>
<dbReference type="AlphaFoldDB" id="A0A6J1BCP1"/>
<evidence type="ECO:0000313" key="8">
    <source>
        <dbReference type="RefSeq" id="XP_021296149.1"/>
    </source>
</evidence>
<evidence type="ECO:0000256" key="4">
    <source>
        <dbReference type="ARBA" id="ARBA00023242"/>
    </source>
</evidence>
<accession>A0A6J1BCP1</accession>
<dbReference type="GO" id="GO:0005634">
    <property type="term" value="C:nucleus"/>
    <property type="evidence" value="ECO:0007669"/>
    <property type="project" value="UniProtKB-SubCell"/>
</dbReference>
<dbReference type="RefSeq" id="XP_021296149.1">
    <property type="nucleotide sequence ID" value="XM_021440474.1"/>
</dbReference>
<gene>
    <name evidence="8" type="primary">LOC110425564</name>
</gene>
<evidence type="ECO:0000256" key="1">
    <source>
        <dbReference type="ARBA" id="ARBA00004123"/>
    </source>
</evidence>
<protein>
    <submittedName>
        <fullName evidence="8">Two-component response regulator ARR14</fullName>
    </submittedName>
</protein>
<comment type="subcellular location">
    <subcellularLocation>
        <location evidence="1">Nucleus</location>
    </subcellularLocation>
</comment>
<evidence type="ECO:0000256" key="3">
    <source>
        <dbReference type="ARBA" id="ARBA00023163"/>
    </source>
</evidence>
<dbReference type="GeneID" id="110425564"/>
<dbReference type="GO" id="GO:0003677">
    <property type="term" value="F:DNA binding"/>
    <property type="evidence" value="ECO:0007669"/>
    <property type="project" value="InterPro"/>
</dbReference>
<reference evidence="8" key="1">
    <citation type="submission" date="2025-08" db="UniProtKB">
        <authorList>
            <consortium name="RefSeq"/>
        </authorList>
    </citation>
    <scope>IDENTIFICATION</scope>
    <source>
        <tissue evidence="8">Leaf</tissue>
    </source>
</reference>
<dbReference type="InterPro" id="IPR001005">
    <property type="entry name" value="SANT/Myb"/>
</dbReference>
<feature type="compositionally biased region" description="Polar residues" evidence="5">
    <location>
        <begin position="287"/>
        <end position="299"/>
    </location>
</feature>
<proteinExistence type="predicted"/>
<feature type="region of interest" description="Disordered" evidence="5">
    <location>
        <begin position="287"/>
        <end position="334"/>
    </location>
</feature>
<feature type="compositionally biased region" description="Low complexity" evidence="5">
    <location>
        <begin position="347"/>
        <end position="363"/>
    </location>
</feature>